<sequence>MSGIDTTGQIGVIGAGTMGAGIAQLAAAAGHEVLLYDAVGGAADTGRARVAEGLEKLVSRGKMTAEAVEALVGRIRVAADLSDFRGVALVVEAIVEKLEVKRAVFAELEGIVGPEAILASNTSSISVTSIARDLEHPERVVGMHFFNPAPIMKLVEVISGVATAPGVAQRVFDTAEAWGKVAVHAKSTPGFIVNRVARPYYAEALRLLEEQVADPATLDALLTEGGGFRMGPFTLMDLIGHDVNYAVSQSVFDAYYQEPRFRPSQIQLELVNAGRLGRKSGRGFYDYGTGAEAPAPRTETAEGTGAEGFALGEPGEIDGVRILPSDGRRARAVATAEGAPAIVHDLIVPGETTRLGFAASPDVPEAAIARFVATLAAQGIAATHLPDWPGLVVLRTVAMLANEGFEAVMQGVADAGAVDAAMRHGVNYPRGPIGWAREIGLGRVVATLDHIHALTGDPRYRASLALRIAAEDAA</sequence>
<dbReference type="HOGENOM" id="CLU_009834_2_0_5"/>
<dbReference type="SUPFAM" id="SSF48179">
    <property type="entry name" value="6-phosphogluconate dehydrogenase C-terminal domain-like"/>
    <property type="match status" value="2"/>
</dbReference>
<dbReference type="OrthoDB" id="9771883at2"/>
<keyword evidence="1" id="KW-0560">Oxidoreductase</keyword>
<dbReference type="Pfam" id="PF00725">
    <property type="entry name" value="3HCDH"/>
    <property type="match status" value="2"/>
</dbReference>
<dbReference type="GO" id="GO:0006635">
    <property type="term" value="P:fatty acid beta-oxidation"/>
    <property type="evidence" value="ECO:0007669"/>
    <property type="project" value="TreeGrafter"/>
</dbReference>
<evidence type="ECO:0000259" key="3">
    <source>
        <dbReference type="Pfam" id="PF02737"/>
    </source>
</evidence>
<dbReference type="InterPro" id="IPR006176">
    <property type="entry name" value="3-OHacyl-CoA_DH_NAD-bd"/>
</dbReference>
<feature type="domain" description="3-hydroxyacyl-CoA dehydrogenase NAD binding" evidence="3">
    <location>
        <begin position="9"/>
        <end position="187"/>
    </location>
</feature>
<dbReference type="Pfam" id="PF18321">
    <property type="entry name" value="3HCDH_RFF"/>
    <property type="match status" value="1"/>
</dbReference>
<dbReference type="AlphaFoldDB" id="A0A0B5EA50"/>
<dbReference type="InterPro" id="IPR008927">
    <property type="entry name" value="6-PGluconate_DH-like_C_sf"/>
</dbReference>
<dbReference type="Proteomes" id="UP000031521">
    <property type="component" value="Plasmid pP73A"/>
</dbReference>
<evidence type="ECO:0000256" key="1">
    <source>
        <dbReference type="ARBA" id="ARBA00023002"/>
    </source>
</evidence>
<proteinExistence type="predicted"/>
<feature type="domain" description="3-hydroxyacyl-CoA dehydrogenase C-terminal" evidence="2">
    <location>
        <begin position="190"/>
        <end position="287"/>
    </location>
</feature>
<reference evidence="5 6" key="1">
    <citation type="journal article" date="2014" name="Int. J. Syst. Evol. Microbiol.">
        <title>Celeribacter indicus sp. nov., a polycyclic aromatic hydrocarbon-degrading bacterium from deep-sea sediment and reclassification of Huaishuia halophila as Celeribacter halophilus comb. nov.</title>
        <authorList>
            <person name="Lai Q."/>
            <person name="Cao J."/>
            <person name="Yuan J."/>
            <person name="Li F."/>
            <person name="Shao Z."/>
        </authorList>
    </citation>
    <scope>NUCLEOTIDE SEQUENCE [LARGE SCALE GENOMIC DNA]</scope>
    <source>
        <strain evidence="5">P73</strain>
        <plasmid evidence="6">Plasmid pP73A</plasmid>
    </source>
</reference>
<dbReference type="GO" id="GO:0070403">
    <property type="term" value="F:NAD+ binding"/>
    <property type="evidence" value="ECO:0007669"/>
    <property type="project" value="InterPro"/>
</dbReference>
<keyword evidence="6" id="KW-1185">Reference proteome</keyword>
<dbReference type="PANTHER" id="PTHR48075:SF5">
    <property type="entry name" value="3-HYDROXYBUTYRYL-COA DEHYDROGENASE"/>
    <property type="match status" value="1"/>
</dbReference>
<dbReference type="InterPro" id="IPR006108">
    <property type="entry name" value="3HC_DH_C"/>
</dbReference>
<feature type="domain" description="3-hydroxyacyl-CoA dehydrogenase C-terminal" evidence="2">
    <location>
        <begin position="390"/>
        <end position="466"/>
    </location>
</feature>
<dbReference type="GO" id="GO:0008691">
    <property type="term" value="F:3-hydroxybutyryl-CoA dehydrogenase activity"/>
    <property type="evidence" value="ECO:0007669"/>
    <property type="project" value="TreeGrafter"/>
</dbReference>
<accession>A0A0B5EA50</accession>
<keyword evidence="5" id="KW-0614">Plasmid</keyword>
<dbReference type="PANTHER" id="PTHR48075">
    <property type="entry name" value="3-HYDROXYACYL-COA DEHYDROGENASE FAMILY PROTEIN"/>
    <property type="match status" value="1"/>
</dbReference>
<evidence type="ECO:0000259" key="2">
    <source>
        <dbReference type="Pfam" id="PF00725"/>
    </source>
</evidence>
<evidence type="ECO:0000313" key="6">
    <source>
        <dbReference type="Proteomes" id="UP000031521"/>
    </source>
</evidence>
<dbReference type="SUPFAM" id="SSF51735">
    <property type="entry name" value="NAD(P)-binding Rossmann-fold domains"/>
    <property type="match status" value="1"/>
</dbReference>
<name>A0A0B5EA50_9RHOB</name>
<dbReference type="InterPro" id="IPR006180">
    <property type="entry name" value="3-OHacyl-CoA_DH_CS"/>
</dbReference>
<geneLocation type="plasmid" evidence="5 6">
    <name>pP73A</name>
</geneLocation>
<gene>
    <name evidence="5" type="ORF">P73_4447</name>
</gene>
<dbReference type="InterPro" id="IPR036291">
    <property type="entry name" value="NAD(P)-bd_dom_sf"/>
</dbReference>
<dbReference type="RefSeq" id="WP_043872145.1">
    <property type="nucleotide sequence ID" value="NZ_CP004394.1"/>
</dbReference>
<feature type="domain" description="3-hydroxybutyryl-CoA dehydrogenase reduced Rossmann-fold" evidence="4">
    <location>
        <begin position="324"/>
        <end position="389"/>
    </location>
</feature>
<dbReference type="Pfam" id="PF02737">
    <property type="entry name" value="3HCDH_N"/>
    <property type="match status" value="1"/>
</dbReference>
<dbReference type="PROSITE" id="PS00067">
    <property type="entry name" value="3HCDH"/>
    <property type="match status" value="1"/>
</dbReference>
<dbReference type="FunFam" id="3.40.50.720:FF:000009">
    <property type="entry name" value="Fatty oxidation complex, alpha subunit"/>
    <property type="match status" value="1"/>
</dbReference>
<organism evidence="5 6">
    <name type="scientific">Celeribacter indicus</name>
    <dbReference type="NCBI Taxonomy" id="1208324"/>
    <lineage>
        <taxon>Bacteria</taxon>
        <taxon>Pseudomonadati</taxon>
        <taxon>Pseudomonadota</taxon>
        <taxon>Alphaproteobacteria</taxon>
        <taxon>Rhodobacterales</taxon>
        <taxon>Roseobacteraceae</taxon>
        <taxon>Celeribacter</taxon>
    </lineage>
</organism>
<protein>
    <submittedName>
        <fullName evidence="5">3-hydroxyacyl-CoA dehydrogenase</fullName>
    </submittedName>
</protein>
<dbReference type="Gene3D" id="3.40.50.720">
    <property type="entry name" value="NAD(P)-binding Rossmann-like Domain"/>
    <property type="match status" value="1"/>
</dbReference>
<evidence type="ECO:0000259" key="4">
    <source>
        <dbReference type="Pfam" id="PF18321"/>
    </source>
</evidence>
<dbReference type="EMBL" id="CP004394">
    <property type="protein sequence ID" value="AJE49162.1"/>
    <property type="molecule type" value="Genomic_DNA"/>
</dbReference>
<dbReference type="KEGG" id="cid:P73_4447"/>
<evidence type="ECO:0000313" key="5">
    <source>
        <dbReference type="EMBL" id="AJE49162.1"/>
    </source>
</evidence>
<dbReference type="InterPro" id="IPR041040">
    <property type="entry name" value="3HCDH_RFF"/>
</dbReference>
<dbReference type="Gene3D" id="1.10.1040.50">
    <property type="match status" value="1"/>
</dbReference>